<dbReference type="Pfam" id="PF13432">
    <property type="entry name" value="TPR_16"/>
    <property type="match status" value="3"/>
</dbReference>
<feature type="repeat" description="TPR" evidence="1">
    <location>
        <begin position="663"/>
        <end position="696"/>
    </location>
</feature>
<feature type="repeat" description="TPR" evidence="1">
    <location>
        <begin position="493"/>
        <end position="526"/>
    </location>
</feature>
<organism evidence="4 5">
    <name type="scientific">Candidatus Saccharicenans subterraneus</name>
    <dbReference type="NCBI Taxonomy" id="2508984"/>
    <lineage>
        <taxon>Bacteria</taxon>
        <taxon>Candidatus Aminicenantota</taxon>
        <taxon>Candidatus Aminicenantia</taxon>
        <taxon>Candidatus Aminicenantales</taxon>
        <taxon>Candidatus Saccharicenantaceae</taxon>
        <taxon>Candidatus Saccharicenans</taxon>
    </lineage>
</organism>
<keyword evidence="2" id="KW-0472">Membrane</keyword>
<feature type="repeat" description="TPR" evidence="1">
    <location>
        <begin position="629"/>
        <end position="662"/>
    </location>
</feature>
<feature type="domain" description="Sulfatase N-terminal" evidence="3">
    <location>
        <begin position="84"/>
        <end position="355"/>
    </location>
</feature>
<evidence type="ECO:0000313" key="5">
    <source>
        <dbReference type="Proteomes" id="UP000257323"/>
    </source>
</evidence>
<name>A0A3E2BPX0_9BACT</name>
<evidence type="ECO:0000256" key="1">
    <source>
        <dbReference type="PROSITE-ProRule" id="PRU00339"/>
    </source>
</evidence>
<dbReference type="PANTHER" id="PTHR43751:SF3">
    <property type="entry name" value="SULFATASE N-TERMINAL DOMAIN-CONTAINING PROTEIN"/>
    <property type="match status" value="1"/>
</dbReference>
<accession>A0A3E2BPX0</accession>
<dbReference type="Pfam" id="PF00884">
    <property type="entry name" value="Sulfatase"/>
    <property type="match status" value="1"/>
</dbReference>
<dbReference type="Proteomes" id="UP000257323">
    <property type="component" value="Unassembled WGS sequence"/>
</dbReference>
<keyword evidence="1" id="KW-0802">TPR repeat</keyword>
<protein>
    <submittedName>
        <fullName evidence="4">Choline-sulfatase</fullName>
    </submittedName>
</protein>
<feature type="repeat" description="TPR" evidence="1">
    <location>
        <begin position="561"/>
        <end position="594"/>
    </location>
</feature>
<dbReference type="InterPro" id="IPR019734">
    <property type="entry name" value="TPR_rpt"/>
</dbReference>
<evidence type="ECO:0000259" key="3">
    <source>
        <dbReference type="Pfam" id="PF00884"/>
    </source>
</evidence>
<proteinExistence type="predicted"/>
<comment type="caution">
    <text evidence="4">The sequence shown here is derived from an EMBL/GenBank/DDBJ whole genome shotgun (WGS) entry which is preliminary data.</text>
</comment>
<reference evidence="4 5" key="1">
    <citation type="submission" date="2018-08" db="EMBL/GenBank/DDBJ databases">
        <title>Genome analysis of the thermophilic bacterium of the candidate phylum Aminicenantes from deep subsurface aquifer revealed its physiology and ecological role.</title>
        <authorList>
            <person name="Kadnikov V.V."/>
            <person name="Mardanov A.V."/>
            <person name="Beletsky A.V."/>
            <person name="Karnachuk O.V."/>
            <person name="Ravin N.V."/>
        </authorList>
    </citation>
    <scope>NUCLEOTIDE SEQUENCE [LARGE SCALE GENOMIC DNA]</scope>
    <source>
        <strain evidence="4">BY38</strain>
    </source>
</reference>
<dbReference type="AlphaFoldDB" id="A0A3E2BPX0"/>
<dbReference type="Gene3D" id="1.25.40.10">
    <property type="entry name" value="Tetratricopeptide repeat domain"/>
    <property type="match status" value="2"/>
</dbReference>
<evidence type="ECO:0000256" key="2">
    <source>
        <dbReference type="SAM" id="Phobius"/>
    </source>
</evidence>
<dbReference type="InterPro" id="IPR052701">
    <property type="entry name" value="GAG_Ulvan_Degrading_Sulfatases"/>
</dbReference>
<dbReference type="InterPro" id="IPR011990">
    <property type="entry name" value="TPR-like_helical_dom_sf"/>
</dbReference>
<evidence type="ECO:0000313" key="4">
    <source>
        <dbReference type="EMBL" id="RFT16692.1"/>
    </source>
</evidence>
<dbReference type="SMART" id="SM00028">
    <property type="entry name" value="TPR"/>
    <property type="match status" value="7"/>
</dbReference>
<dbReference type="PROSITE" id="PS50005">
    <property type="entry name" value="TPR"/>
    <property type="match status" value="6"/>
</dbReference>
<dbReference type="InterPro" id="IPR017850">
    <property type="entry name" value="Alkaline_phosphatase_core_sf"/>
</dbReference>
<dbReference type="SUPFAM" id="SSF48452">
    <property type="entry name" value="TPR-like"/>
    <property type="match status" value="1"/>
</dbReference>
<feature type="repeat" description="TPR" evidence="1">
    <location>
        <begin position="527"/>
        <end position="560"/>
    </location>
</feature>
<dbReference type="Gene3D" id="3.40.720.10">
    <property type="entry name" value="Alkaline Phosphatase, subunit A"/>
    <property type="match status" value="2"/>
</dbReference>
<dbReference type="CDD" id="cd16148">
    <property type="entry name" value="sulfatase_like"/>
    <property type="match status" value="1"/>
</dbReference>
<dbReference type="EMBL" id="QUAH01000002">
    <property type="protein sequence ID" value="RFT16692.1"/>
    <property type="molecule type" value="Genomic_DNA"/>
</dbReference>
<sequence length="751" mass="84756">MGKKKKQRKTIKPQVSGKRLLPEAEGVASGRPAGEMASVSKTTGRKTKLFIISGIALILVLLAGWYFLGRKPSGYQPENIPQANILLITLDTTRADHLGCYGYREAKTPNIDRLAGEGVRFVSAYCPAPLTLPSHATIMTGLEPFRHQVRNNGHYLPEDIRTVTEALKERGYKTAAFVSSFSVDSRFGLDRGFEVYDDTFQADLPFKTMNAERRAADTFSRFARWLDNNYRQKFFCWVHYYDPHLPYDPPAPFDREFSGRPYDGEIAYMDVYVGKILQALEEKGLADRTIIIIAGDHGEGLGARVELGHGVFLYEETVRVPLIFWGRKVFTRPEVLEARVRLADIAPTILSWAGASEEASRLQGVSLENHFRGKEKKDREAVIETFYPRENFGWSELIGIVSGRWKLIQSPRPELFDLKADPEERKNLFSTSPELAAELKQKLENILLGSSAPASGGAARPEDLERLRSLGYLNLAPARGQSSYPDPKEKIELLKLIQEAQAYEYQEKYDQAEQAYQKILEETPDSPASYVNLALARARQKKIDEAIDILNRGLERLPDSEILLIRLGHTYAVSGKFVLALKTMERVLQLNPRNVDALTVSAGILDAAGRKEEAWRLYRKALEVEPESKSLRTSLAASLASAGKLTEAIEIYRKLIEEFPDDQSLYQFAGLAYSYLGDHDQAIFYLKQAVAITPTRSGYFNLAVAYEKAGRTREAVEYFRRYLENSSGDREETILLARRELERLEKKLTGK</sequence>
<feature type="transmembrane region" description="Helical" evidence="2">
    <location>
        <begin position="49"/>
        <end position="68"/>
    </location>
</feature>
<dbReference type="PANTHER" id="PTHR43751">
    <property type="entry name" value="SULFATASE"/>
    <property type="match status" value="1"/>
</dbReference>
<keyword evidence="2" id="KW-0812">Transmembrane</keyword>
<dbReference type="SUPFAM" id="SSF53649">
    <property type="entry name" value="Alkaline phosphatase-like"/>
    <property type="match status" value="1"/>
</dbReference>
<dbReference type="InterPro" id="IPR000917">
    <property type="entry name" value="Sulfatase_N"/>
</dbReference>
<feature type="repeat" description="TPR" evidence="1">
    <location>
        <begin position="595"/>
        <end position="628"/>
    </location>
</feature>
<gene>
    <name evidence="4" type="ORF">OP8BY_1305</name>
</gene>
<keyword evidence="2" id="KW-1133">Transmembrane helix</keyword>